<comment type="subcellular location">
    <subcellularLocation>
        <location evidence="1">Bacterial flagellum</location>
    </subcellularLocation>
    <subcellularLocation>
        <location evidence="2">Secreted</location>
    </subcellularLocation>
</comment>
<evidence type="ECO:0000256" key="3">
    <source>
        <dbReference type="ARBA" id="ARBA00005709"/>
    </source>
</evidence>
<evidence type="ECO:0000256" key="2">
    <source>
        <dbReference type="ARBA" id="ARBA00004613"/>
    </source>
</evidence>
<dbReference type="SUPFAM" id="SSF64518">
    <property type="entry name" value="Phase 1 flagellin"/>
    <property type="match status" value="1"/>
</dbReference>
<dbReference type="GO" id="GO:0005198">
    <property type="term" value="F:structural molecule activity"/>
    <property type="evidence" value="ECO:0007669"/>
    <property type="project" value="InterPro"/>
</dbReference>
<keyword evidence="7" id="KW-0282">Flagellum</keyword>
<comment type="similarity">
    <text evidence="3">Belongs to the bacterial flagellin family.</text>
</comment>
<dbReference type="PANTHER" id="PTHR42792:SF1">
    <property type="entry name" value="FLAGELLAR HOOK-ASSOCIATED PROTEIN 3"/>
    <property type="match status" value="1"/>
</dbReference>
<dbReference type="RefSeq" id="WP_101818454.1">
    <property type="nucleotide sequence ID" value="NZ_PJZF01000031.1"/>
</dbReference>
<dbReference type="PANTHER" id="PTHR42792">
    <property type="entry name" value="FLAGELLIN"/>
    <property type="match status" value="1"/>
</dbReference>
<dbReference type="InterPro" id="IPR001492">
    <property type="entry name" value="Flagellin"/>
</dbReference>
<keyword evidence="8" id="KW-1185">Reference proteome</keyword>
<protein>
    <submittedName>
        <fullName evidence="7">Flagellar hook-filament junction protein FlgL</fullName>
    </submittedName>
</protein>
<evidence type="ECO:0000256" key="5">
    <source>
        <dbReference type="ARBA" id="ARBA00023143"/>
    </source>
</evidence>
<dbReference type="EMBL" id="PJZF01000031">
    <property type="protein sequence ID" value="PLR30613.1"/>
    <property type="molecule type" value="Genomic_DNA"/>
</dbReference>
<sequence>MRVSTSMLYQQNMDGISNSQSKWQASGTQLSTGLRVNKPSDDPMAASQAIQVNQAESQNKQYALARDFANNNMSLEESILGNVTSTIQSAQSVVVNAGNGTLSDDDRASLATQLQGLKDQLLNLANTSDGNGRYIFAGYASDKAPFVSAGDGTVLYHGGSQAIEQKVDANRTMTVSHTGSQVFLSVTSNAKPEPDGSTPESDVFATLDFALTALNDSSISSEDLNTALDKTNRGLSNSLNNVLSVRSELGTQMNELDTLDSIGDQRSLTNSTQLSNLQDTDWNAAISSYSMQQVALQAAYKTFSDMQGMSLFQLNQ</sequence>
<dbReference type="GO" id="GO:0009424">
    <property type="term" value="C:bacterial-type flagellum hook"/>
    <property type="evidence" value="ECO:0007669"/>
    <property type="project" value="InterPro"/>
</dbReference>
<dbReference type="GO" id="GO:0005576">
    <property type="term" value="C:extracellular region"/>
    <property type="evidence" value="ECO:0007669"/>
    <property type="project" value="UniProtKB-SubCell"/>
</dbReference>
<feature type="domain" description="Flagellin N-terminal" evidence="6">
    <location>
        <begin position="3"/>
        <end position="139"/>
    </location>
</feature>
<dbReference type="Pfam" id="PF00669">
    <property type="entry name" value="Flagellin_N"/>
    <property type="match status" value="1"/>
</dbReference>
<dbReference type="GO" id="GO:0071973">
    <property type="term" value="P:bacterial-type flagellum-dependent cell motility"/>
    <property type="evidence" value="ECO:0007669"/>
    <property type="project" value="InterPro"/>
</dbReference>
<dbReference type="Gene3D" id="1.20.1330.10">
    <property type="entry name" value="f41 fragment of flagellin, N-terminal domain"/>
    <property type="match status" value="1"/>
</dbReference>
<evidence type="ECO:0000259" key="6">
    <source>
        <dbReference type="Pfam" id="PF00669"/>
    </source>
</evidence>
<dbReference type="Proteomes" id="UP000234240">
    <property type="component" value="Unassembled WGS sequence"/>
</dbReference>
<keyword evidence="7" id="KW-0966">Cell projection</keyword>
<keyword evidence="4" id="KW-0964">Secreted</keyword>
<dbReference type="NCBIfam" id="TIGR02550">
    <property type="entry name" value="flagell_flgL"/>
    <property type="match status" value="1"/>
</dbReference>
<name>A0A2N5DUQ6_9GAMM</name>
<evidence type="ECO:0000313" key="7">
    <source>
        <dbReference type="EMBL" id="PLR30613.1"/>
    </source>
</evidence>
<dbReference type="AlphaFoldDB" id="A0A2N5DUQ6"/>
<dbReference type="InterPro" id="IPR001029">
    <property type="entry name" value="Flagellin_N"/>
</dbReference>
<evidence type="ECO:0000313" key="8">
    <source>
        <dbReference type="Proteomes" id="UP000234240"/>
    </source>
</evidence>
<keyword evidence="7" id="KW-0969">Cilium</keyword>
<evidence type="ECO:0000256" key="4">
    <source>
        <dbReference type="ARBA" id="ARBA00022525"/>
    </source>
</evidence>
<reference evidence="7 8" key="1">
    <citation type="submission" date="2017-12" db="EMBL/GenBank/DDBJ databases">
        <title>Characterization of six clinical isolates of Enterochimera gen. nov., a novel genus of the Yersiniaciae family and the three species Enterochimera arupensis sp. nov., Enterochimera coloradensis sp. nov, and Enterochimera californica sp. nov.</title>
        <authorList>
            <person name="Rossi A."/>
            <person name="Fisher M."/>
        </authorList>
    </citation>
    <scope>NUCLEOTIDE SEQUENCE [LARGE SCALE GENOMIC DNA]</scope>
    <source>
        <strain evidence="8">2015-Iso6</strain>
    </source>
</reference>
<comment type="caution">
    <text evidence="7">The sequence shown here is derived from an EMBL/GenBank/DDBJ whole genome shotgun (WGS) entry which is preliminary data.</text>
</comment>
<keyword evidence="5" id="KW-0975">Bacterial flagellum</keyword>
<dbReference type="OrthoDB" id="9768249at2"/>
<gene>
    <name evidence="7" type="primary">flgL</name>
    <name evidence="7" type="ORF">CYR55_22015</name>
</gene>
<proteinExistence type="inferred from homology"/>
<dbReference type="InterPro" id="IPR013384">
    <property type="entry name" value="Flagell_FlgL"/>
</dbReference>
<accession>A0A2N5DUQ6</accession>
<evidence type="ECO:0000256" key="1">
    <source>
        <dbReference type="ARBA" id="ARBA00004365"/>
    </source>
</evidence>
<organism evidence="7 8">
    <name type="scientific">Chimaeribacter californicus</name>
    <dbReference type="NCBI Taxonomy" id="2060067"/>
    <lineage>
        <taxon>Bacteria</taxon>
        <taxon>Pseudomonadati</taxon>
        <taxon>Pseudomonadota</taxon>
        <taxon>Gammaproteobacteria</taxon>
        <taxon>Enterobacterales</taxon>
        <taxon>Yersiniaceae</taxon>
        <taxon>Chimaeribacter</taxon>
    </lineage>
</organism>